<dbReference type="SUPFAM" id="SSF48371">
    <property type="entry name" value="ARM repeat"/>
    <property type="match status" value="1"/>
</dbReference>
<dbReference type="Pfam" id="PF23096">
    <property type="entry name" value="HEAT_PSME4"/>
    <property type="match status" value="1"/>
</dbReference>
<evidence type="ECO:0000256" key="3">
    <source>
        <dbReference type="ARBA" id="ARBA00005739"/>
    </source>
</evidence>
<dbReference type="Pfam" id="PF16507">
    <property type="entry name" value="HEAT_PSME4_mid"/>
    <property type="match status" value="1"/>
</dbReference>
<accession>A0A814Y037</accession>
<protein>
    <recommendedName>
        <fullName evidence="14">Proteasome activator complex subunit 4</fullName>
    </recommendedName>
</protein>
<dbReference type="PANTHER" id="PTHR32170">
    <property type="entry name" value="PROTEASOME ACTIVATOR COMPLEX SUBUNIT 4"/>
    <property type="match status" value="1"/>
</dbReference>
<keyword evidence="5" id="KW-0677">Repeat</keyword>
<evidence type="ECO:0000313" key="12">
    <source>
        <dbReference type="EMBL" id="CAF1222636.1"/>
    </source>
</evidence>
<comment type="subcellular location">
    <subcellularLocation>
        <location evidence="2">Cytoplasm</location>
    </subcellularLocation>
    <subcellularLocation>
        <location evidence="1">Nucleus</location>
    </subcellularLocation>
</comment>
<sequence length="1904" mass="223403">MIKQQASALFEEIRENLSRTIQVGEFYPGLQLWSSKLKRFVLLYGLFFTKIDHIKLIQYYLSILSITELSCIDASICFEMLTGLLQKARLINRNDLTIDWQILYRWAKFSVKGHDSTYALVILPKDFDLMIFRCLRYCSPYFSEMATQEILDEIRPQLCPIDSWSMYNAMKILEGFLPINLPPSLHNQGFKLWLSEFFGIWESVYNDTAWEMRLLELFARLAWYNIGYIDWEPWLAQIFTRFLRGFSLPIGTLQISTSKHIYSVPYISRWIIGMIGNGNSCLKYLQDLFIAIKSFYYPSNTGKFQKRLVDFVLNMTRHFIDRIHLERKTCPVWFFEVHESYRLTEQDITDFVDCIKEYAFISIFNKDYTKEAAETCQYLAMLRPESIVSPIVDKLLLSINNLIEAHRFTSLMHCLKRMTRQLVRQTSSYSQGQTYIIPLLMSVLPGIDLNDFEKTSVTLDFFDAIFMLISCVDCSSAIDVRHDLNEIEKEVCLSTAKFEDFITKFLDRIFQMINILSTDFSDAVNINEKHTDHDNLQVKLTSIMISILQQCSSNIFRMIKKKITNFIAGSIFLPKVRQLVAGLVRAIVKCYPIEILETLLPQTCESIEMILHKSEITLLNDHDGDLELTWYLFLLAELVQARGDTLLIYQQMIKSVFHLCIRILHKDSYEAIGRAIKNLLQSLLNVYPMNYRFTGENLEESFVDFLPIRTWGQNVDFDQIQVQYHIPNADEIDFACDFVNTFLYSELTLLKENFSNISKYERRRSLTIISSIAIGCFRIVSRIESKEISDLVLSAVPCNSQSQSLYPIYYKQLNSKFRENLRMRLLLDIGKLLGKFCFKLIAILRISLDMLIENQSDDVVSIKTALTICVLSSKYYGIFSTDVSQMRKDVQSMRTLFRNEIIGERDNPHCLIINQIALQIEEFELNNFQILTEIDRQVELKLFDLSINRYSEIRRFAQDELFFFLNHYFSSFEIIVDRIADLVNTQDDINDNQIKGCLYILFGDKNFFLPTKRSWTMMKKLWPSIVHRSHTKKISLQRLIQEMKKKIEKEFVTIPLIDDTNQISRHAAATLWHPLEPNEIEIGIQFREKRHEMNIQSYNHLIDTLCSLLNDETLIWGQKKMAMSFLCLLLQKQVSIPSLCIETCLNFLIHDNIELRKYAVKAIAAFCRLQKSPRIYVEKSLDEILNCNNQSSTSIINDRFQPGDRDNNLWLTYNDYKPPELQTVWEETCFLDKVSHGYYQWQKMIKYPINKRERYIHDQMPKHASIIFDHFLDKSFLTKLTKVIIIDEREIEFNRIRFLMYKSLFRNFGLAFVDNFIEQLYVLIHESIQEKYEGSHRAAAEIVAGMIRGSKYWTLEMLDELWQKLTPFLIEVSNNLTQENYLHWGTCFRYCLNNTDPRRMSRPIHFIYTLINHQTTSYTFNEASRWYLVQSLRVLQWRIPSIWYSIHEHAKELLDHSSKWIRERIVVILAISFGIDLKLFNGKSTRHPNTDQFIDMIRERLRQAIDIYESKPLVNLSGSNVELDIEARQALNLIETVIDLHANLFVRSHQPITEGIIRLFPYLCEMQSIVTNDAGFKKRLEIARTSIGMAYLNAHLLEILIQQLEYVCTTVKWHTRLATIEFVQNLVFCNLFNARCHAKRLHELVCKLIDLHANLFVRSHQPITEGIIRLFPYLCEMQSIVTNDAGFKKRLEIARTSIGMAYLNAHLLEILIQQLEYVCTTVKWHARLATIEFVQNLVFCNLFNARCHAKRLHELVCKCLFDEQLEVRLIASTTLSGFYQCGYIPVTEDDLKYFISMSKIDYFTIMNGKKVMSTKDIVKRHSGILGLCAIVLANPYDVPSYVPNTLMILCEHSHDPPLIQKSIKECLSEFRRTHYDSWHEHRAKFTDDQLEILADVLISHTYYT</sequence>
<reference evidence="12" key="1">
    <citation type="submission" date="2021-02" db="EMBL/GenBank/DDBJ databases">
        <authorList>
            <person name="Nowell W R."/>
        </authorList>
    </citation>
    <scope>NUCLEOTIDE SEQUENCE</scope>
</reference>
<evidence type="ECO:0000256" key="4">
    <source>
        <dbReference type="ARBA" id="ARBA00022490"/>
    </source>
</evidence>
<dbReference type="Pfam" id="PF11919">
    <property type="entry name" value="PSME4_C"/>
    <property type="match status" value="1"/>
</dbReference>
<comment type="similarity">
    <text evidence="3">Belongs to the BLM10 family.</text>
</comment>
<dbReference type="InterPro" id="IPR021843">
    <property type="entry name" value="PSME4_C"/>
</dbReference>
<comment type="caution">
    <text evidence="12">The sequence shown here is derived from an EMBL/GenBank/DDBJ whole genome shotgun (WGS) entry which is preliminary data.</text>
</comment>
<gene>
    <name evidence="12" type="ORF">SEV965_LOCUS22268</name>
</gene>
<dbReference type="InterPro" id="IPR035309">
    <property type="entry name" value="PSME4"/>
</dbReference>
<name>A0A814Y037_9BILA</name>
<evidence type="ECO:0000256" key="2">
    <source>
        <dbReference type="ARBA" id="ARBA00004496"/>
    </source>
</evidence>
<dbReference type="GO" id="GO:0016504">
    <property type="term" value="F:peptidase activator activity"/>
    <property type="evidence" value="ECO:0007669"/>
    <property type="project" value="InterPro"/>
</dbReference>
<evidence type="ECO:0000256" key="1">
    <source>
        <dbReference type="ARBA" id="ARBA00004123"/>
    </source>
</evidence>
<feature type="domain" description="Proteasome activator complex subunit 4 C-terminal" evidence="9">
    <location>
        <begin position="1818"/>
        <end position="1903"/>
    </location>
</feature>
<evidence type="ECO:0008006" key="14">
    <source>
        <dbReference type="Google" id="ProtNLM"/>
    </source>
</evidence>
<dbReference type="GO" id="GO:0005829">
    <property type="term" value="C:cytosol"/>
    <property type="evidence" value="ECO:0007669"/>
    <property type="project" value="TreeGrafter"/>
</dbReference>
<evidence type="ECO:0000259" key="10">
    <source>
        <dbReference type="Pfam" id="PF16507"/>
    </source>
</evidence>
<dbReference type="PANTHER" id="PTHR32170:SF3">
    <property type="entry name" value="PROTEASOME ACTIVATOR COMPLEX SUBUNIT 4"/>
    <property type="match status" value="1"/>
</dbReference>
<dbReference type="InterPro" id="IPR032430">
    <property type="entry name" value="Blm10_mid"/>
</dbReference>
<keyword evidence="8" id="KW-0539">Nucleus</keyword>
<evidence type="ECO:0000256" key="7">
    <source>
        <dbReference type="ARBA" id="ARBA00023204"/>
    </source>
</evidence>
<evidence type="ECO:0000313" key="13">
    <source>
        <dbReference type="Proteomes" id="UP000663889"/>
    </source>
</evidence>
<evidence type="ECO:0000259" key="11">
    <source>
        <dbReference type="Pfam" id="PF23096"/>
    </source>
</evidence>
<dbReference type="InterPro" id="IPR016024">
    <property type="entry name" value="ARM-type_fold"/>
</dbReference>
<dbReference type="GO" id="GO:0006281">
    <property type="term" value="P:DNA repair"/>
    <property type="evidence" value="ECO:0007669"/>
    <property type="project" value="UniProtKB-KW"/>
</dbReference>
<evidence type="ECO:0000256" key="5">
    <source>
        <dbReference type="ARBA" id="ARBA00022737"/>
    </source>
</evidence>
<dbReference type="GO" id="GO:0005634">
    <property type="term" value="C:nucleus"/>
    <property type="evidence" value="ECO:0007669"/>
    <property type="project" value="UniProtKB-SubCell"/>
</dbReference>
<dbReference type="Proteomes" id="UP000663889">
    <property type="component" value="Unassembled WGS sequence"/>
</dbReference>
<keyword evidence="6" id="KW-0227">DNA damage</keyword>
<feature type="domain" description="Proteasome activator complex subunit 4-like HEAT repeat-like" evidence="11">
    <location>
        <begin position="1142"/>
        <end position="1431"/>
    </location>
</feature>
<evidence type="ECO:0000256" key="6">
    <source>
        <dbReference type="ARBA" id="ARBA00022763"/>
    </source>
</evidence>
<feature type="domain" description="Proteasome activator Blm10 middle HEAT repeats region" evidence="10">
    <location>
        <begin position="285"/>
        <end position="756"/>
    </location>
</feature>
<dbReference type="GO" id="GO:0010499">
    <property type="term" value="P:proteasomal ubiquitin-independent protein catabolic process"/>
    <property type="evidence" value="ECO:0007669"/>
    <property type="project" value="TreeGrafter"/>
</dbReference>
<organism evidence="12 13">
    <name type="scientific">Rotaria sordida</name>
    <dbReference type="NCBI Taxonomy" id="392033"/>
    <lineage>
        <taxon>Eukaryota</taxon>
        <taxon>Metazoa</taxon>
        <taxon>Spiralia</taxon>
        <taxon>Gnathifera</taxon>
        <taxon>Rotifera</taxon>
        <taxon>Eurotatoria</taxon>
        <taxon>Bdelloidea</taxon>
        <taxon>Philodinida</taxon>
        <taxon>Philodinidae</taxon>
        <taxon>Rotaria</taxon>
    </lineage>
</organism>
<keyword evidence="7" id="KW-0234">DNA repair</keyword>
<evidence type="ECO:0000256" key="8">
    <source>
        <dbReference type="ARBA" id="ARBA00023242"/>
    </source>
</evidence>
<proteinExistence type="inferred from homology"/>
<dbReference type="EMBL" id="CAJNOU010001563">
    <property type="protein sequence ID" value="CAF1222636.1"/>
    <property type="molecule type" value="Genomic_DNA"/>
</dbReference>
<dbReference type="GO" id="GO:0070628">
    <property type="term" value="F:proteasome binding"/>
    <property type="evidence" value="ECO:0007669"/>
    <property type="project" value="InterPro"/>
</dbReference>
<evidence type="ECO:0000259" key="9">
    <source>
        <dbReference type="Pfam" id="PF11919"/>
    </source>
</evidence>
<keyword evidence="4" id="KW-0963">Cytoplasm</keyword>
<dbReference type="InterPro" id="IPR055455">
    <property type="entry name" value="HEAT_PSME4"/>
</dbReference>